<accession>A0A3S8UWU3</accession>
<dbReference type="KEGG" id="vg:80526092"/>
<sequence length="368" mass="43346">MDIKNILSDNEILDKVSDNQTLDKVPDNQNLDKVPDNEILNKVPDNEILNKVPDNEILNKVPDNEILNKVPDNQNLDKVPDNEILNKIKKSVSFFEYDFFDISKNDLNLYQSNIKLLEYQISPKLNIFGNDHYVYHGKDYFSFFRRLGSIYYFMIQYAKKNLLVGTACAILRKYSYDTANKKINIPFWYLCDLKIDKKHQGKNITIKLFRHMYYKYQLISKHCYFICFENNHAILKIFNKINSSLQHKFTTTNLLIYAVNHNIMTIIENLFICAYGYISYLSLSGKKDFITMNQEIPQYFHLQHGKFAEKGKELKNLPKNSIILFCFPSNCQFESIMNDLKILPVNKAHILSTNMDFFDWHDILTSDI</sequence>
<dbReference type="RefSeq" id="YP_010788797.1">
    <property type="nucleotide sequence ID" value="NC_075367.1"/>
</dbReference>
<dbReference type="GeneID" id="80526092"/>
<name>A0A3S8UWU3_9VIRU</name>
<proteinExistence type="predicted"/>
<dbReference type="EMBL" id="MH046811">
    <property type="protein sequence ID" value="AZL89296.1"/>
    <property type="molecule type" value="Genomic_DNA"/>
</dbReference>
<evidence type="ECO:0000313" key="1">
    <source>
        <dbReference type="EMBL" id="AZL89296.1"/>
    </source>
</evidence>
<organism evidence="1">
    <name type="scientific">Megavirus baoshan</name>
    <dbReference type="NCBI Taxonomy" id="2496520"/>
    <lineage>
        <taxon>Viruses</taxon>
        <taxon>Varidnaviria</taxon>
        <taxon>Bamfordvirae</taxon>
        <taxon>Nucleocytoviricota</taxon>
        <taxon>Megaviricetes</taxon>
        <taxon>Imitervirales</taxon>
        <taxon>Mimiviridae</taxon>
        <taxon>Megamimivirinae</taxon>
        <taxon>Megavirus</taxon>
        <taxon>Megavirus baoshanense</taxon>
    </lineage>
</organism>
<reference evidence="1" key="1">
    <citation type="submission" date="2018-03" db="EMBL/GenBank/DDBJ databases">
        <title>Draft genome sequences of Megaviruse, new member of the family Mimiviridae isolated from water in Shanghai, China.</title>
        <authorList>
            <person name="Xia Y."/>
        </authorList>
    </citation>
    <scope>NUCLEOTIDE SEQUENCE</scope>
    <source>
        <strain evidence="1">SH</strain>
    </source>
</reference>
<protein>
    <submittedName>
        <fullName evidence="1">Uncharacterized protein</fullName>
    </submittedName>
</protein>